<evidence type="ECO:0000256" key="2">
    <source>
        <dbReference type="ARBA" id="ARBA00022723"/>
    </source>
</evidence>
<dbReference type="PANTHER" id="PTHR11820">
    <property type="entry name" value="ACYLPYRUVASE"/>
    <property type="match status" value="1"/>
</dbReference>
<dbReference type="GO" id="GO:0046872">
    <property type="term" value="F:metal ion binding"/>
    <property type="evidence" value="ECO:0007669"/>
    <property type="project" value="UniProtKB-KW"/>
</dbReference>
<evidence type="ECO:0000259" key="3">
    <source>
        <dbReference type="Pfam" id="PF01557"/>
    </source>
</evidence>
<evidence type="ECO:0000256" key="1">
    <source>
        <dbReference type="ARBA" id="ARBA00010211"/>
    </source>
</evidence>
<organism evidence="4 5">
    <name type="scientific">Novosphingobium flavum</name>
    <dbReference type="NCBI Taxonomy" id="1778672"/>
    <lineage>
        <taxon>Bacteria</taxon>
        <taxon>Pseudomonadati</taxon>
        <taxon>Pseudomonadota</taxon>
        <taxon>Alphaproteobacteria</taxon>
        <taxon>Sphingomonadales</taxon>
        <taxon>Sphingomonadaceae</taxon>
        <taxon>Novosphingobium</taxon>
    </lineage>
</organism>
<comment type="caution">
    <text evidence="4">The sequence shown here is derived from an EMBL/GenBank/DDBJ whole genome shotgun (WGS) entry which is preliminary data.</text>
</comment>
<accession>A0A7X1KN76</accession>
<dbReference type="Pfam" id="PF01557">
    <property type="entry name" value="FAA_hydrolase"/>
    <property type="match status" value="1"/>
</dbReference>
<dbReference type="GO" id="GO:0018773">
    <property type="term" value="F:acetylpyruvate hydrolase activity"/>
    <property type="evidence" value="ECO:0007669"/>
    <property type="project" value="TreeGrafter"/>
</dbReference>
<evidence type="ECO:0000313" key="4">
    <source>
        <dbReference type="EMBL" id="MBC2667138.1"/>
    </source>
</evidence>
<dbReference type="RefSeq" id="WP_185665436.1">
    <property type="nucleotide sequence ID" value="NZ_JACLAW010000015.1"/>
</dbReference>
<dbReference type="SUPFAM" id="SSF56529">
    <property type="entry name" value="FAH"/>
    <property type="match status" value="1"/>
</dbReference>
<dbReference type="FunFam" id="3.90.850.10:FF:000002">
    <property type="entry name" value="2-hydroxyhepta-2,4-diene-1,7-dioate isomerase"/>
    <property type="match status" value="1"/>
</dbReference>
<protein>
    <submittedName>
        <fullName evidence="4">Fumarylacetoacetate hydrolase family protein</fullName>
    </submittedName>
</protein>
<dbReference type="Gene3D" id="3.90.850.10">
    <property type="entry name" value="Fumarylacetoacetase-like, C-terminal domain"/>
    <property type="match status" value="1"/>
</dbReference>
<comment type="similarity">
    <text evidence="1">Belongs to the FAH family.</text>
</comment>
<dbReference type="InterPro" id="IPR011234">
    <property type="entry name" value="Fumarylacetoacetase-like_C"/>
</dbReference>
<dbReference type="Proteomes" id="UP000566813">
    <property type="component" value="Unassembled WGS sequence"/>
</dbReference>
<dbReference type="GO" id="GO:0019752">
    <property type="term" value="P:carboxylic acid metabolic process"/>
    <property type="evidence" value="ECO:0007669"/>
    <property type="project" value="UniProtKB-ARBA"/>
</dbReference>
<gene>
    <name evidence="4" type="ORF">H7F51_16585</name>
</gene>
<dbReference type="InterPro" id="IPR036663">
    <property type="entry name" value="Fumarylacetoacetase_C_sf"/>
</dbReference>
<keyword evidence="5" id="KW-1185">Reference proteome</keyword>
<dbReference type="AlphaFoldDB" id="A0A7X1KN76"/>
<dbReference type="EMBL" id="JACLAW010000015">
    <property type="protein sequence ID" value="MBC2667138.1"/>
    <property type="molecule type" value="Genomic_DNA"/>
</dbReference>
<dbReference type="PANTHER" id="PTHR11820:SF7">
    <property type="entry name" value="ACYLPYRUVASE FAHD1, MITOCHONDRIAL"/>
    <property type="match status" value="1"/>
</dbReference>
<feature type="domain" description="Fumarylacetoacetase-like C-terminal" evidence="3">
    <location>
        <begin position="81"/>
        <end position="300"/>
    </location>
</feature>
<keyword evidence="4" id="KW-0378">Hydrolase</keyword>
<proteinExistence type="inferred from homology"/>
<sequence length="302" mass="31287">MKFVRYAGQSGTPALGLLRADGARIAPLPAALSADADLVDIIAAGPAALAAANAAAANAGGDIDLASVTLLAPLHAPRRNVFCVGKNYYAHAQEFHKSGFDAGSAGSAAIPDAPIVFTKAATSISGPFDPIPGYLDETNSVDYEGELAVIIGKGGRGITKAEAMDHVFGFTVVNDVTARNLQASHKQWFLGKSIDGFCPMGPAVVTLDEIESELGGVGAMRLRTWVDGELRQDTQVSDLIFDIPTLIETISKRITLQPGDVIATGTPEGVGIGFTPPKFLAGGEVVRVEISGIGFIENTVEG</sequence>
<dbReference type="GO" id="GO:0016853">
    <property type="term" value="F:isomerase activity"/>
    <property type="evidence" value="ECO:0007669"/>
    <property type="project" value="UniProtKB-ARBA"/>
</dbReference>
<keyword evidence="2" id="KW-0479">Metal-binding</keyword>
<evidence type="ECO:0000313" key="5">
    <source>
        <dbReference type="Proteomes" id="UP000566813"/>
    </source>
</evidence>
<name>A0A7X1KN76_9SPHN</name>
<reference evidence="4 5" key="1">
    <citation type="submission" date="2020-08" db="EMBL/GenBank/DDBJ databases">
        <title>The genome sequence of type strain Novosphingobium flavum NBRC 111647.</title>
        <authorList>
            <person name="Liu Y."/>
        </authorList>
    </citation>
    <scope>NUCLEOTIDE SEQUENCE [LARGE SCALE GENOMIC DNA]</scope>
    <source>
        <strain evidence="4 5">NBRC 111647</strain>
    </source>
</reference>